<organism evidence="1 2">
    <name type="scientific">Nephila pilipes</name>
    <name type="common">Giant wood spider</name>
    <name type="synonym">Nephila maculata</name>
    <dbReference type="NCBI Taxonomy" id="299642"/>
    <lineage>
        <taxon>Eukaryota</taxon>
        <taxon>Metazoa</taxon>
        <taxon>Ecdysozoa</taxon>
        <taxon>Arthropoda</taxon>
        <taxon>Chelicerata</taxon>
        <taxon>Arachnida</taxon>
        <taxon>Araneae</taxon>
        <taxon>Araneomorphae</taxon>
        <taxon>Entelegynae</taxon>
        <taxon>Araneoidea</taxon>
        <taxon>Nephilidae</taxon>
        <taxon>Nephila</taxon>
    </lineage>
</organism>
<gene>
    <name evidence="1" type="ORF">NPIL_293841</name>
</gene>
<protein>
    <submittedName>
        <fullName evidence="1">Uncharacterized protein</fullName>
    </submittedName>
</protein>
<evidence type="ECO:0000313" key="2">
    <source>
        <dbReference type="Proteomes" id="UP000887013"/>
    </source>
</evidence>
<reference evidence="1" key="1">
    <citation type="submission" date="2020-08" db="EMBL/GenBank/DDBJ databases">
        <title>Multicomponent nature underlies the extraordinary mechanical properties of spider dragline silk.</title>
        <authorList>
            <person name="Kono N."/>
            <person name="Nakamura H."/>
            <person name="Mori M."/>
            <person name="Yoshida Y."/>
            <person name="Ohtoshi R."/>
            <person name="Malay A.D."/>
            <person name="Moran D.A.P."/>
            <person name="Tomita M."/>
            <person name="Numata K."/>
            <person name="Arakawa K."/>
        </authorList>
    </citation>
    <scope>NUCLEOTIDE SEQUENCE</scope>
</reference>
<accession>A0A8X6K2Z4</accession>
<sequence length="133" mass="15426">MNNIFFFQERKEASSLRNEKCFSEWRFRESVLLGSMITHTFSQNKDYVDAVLRSFRQLMKIHRGPITHTILRDRMKRFERTGHLRILPGREQHAVDTACMEDMTGGRGSASSRSPHVVVSLLNDSGPQLFGKR</sequence>
<dbReference type="AlphaFoldDB" id="A0A8X6K2Z4"/>
<dbReference type="Proteomes" id="UP000887013">
    <property type="component" value="Unassembled WGS sequence"/>
</dbReference>
<evidence type="ECO:0000313" key="1">
    <source>
        <dbReference type="EMBL" id="GFS59550.1"/>
    </source>
</evidence>
<proteinExistence type="predicted"/>
<comment type="caution">
    <text evidence="1">The sequence shown here is derived from an EMBL/GenBank/DDBJ whole genome shotgun (WGS) entry which is preliminary data.</text>
</comment>
<keyword evidence="2" id="KW-1185">Reference proteome</keyword>
<dbReference type="EMBL" id="BMAW01047181">
    <property type="protein sequence ID" value="GFS59550.1"/>
    <property type="molecule type" value="Genomic_DNA"/>
</dbReference>
<name>A0A8X6K2Z4_NEPPI</name>